<keyword evidence="2" id="KW-1133">Transmembrane helix</keyword>
<proteinExistence type="predicted"/>
<dbReference type="Proteomes" id="UP001171902">
    <property type="component" value="Unassembled WGS sequence"/>
</dbReference>
<evidence type="ECO:0000313" key="4">
    <source>
        <dbReference type="Proteomes" id="UP001171902"/>
    </source>
</evidence>
<dbReference type="EMBL" id="JAUEMJ010000006">
    <property type="protein sequence ID" value="MDN3241961.1"/>
    <property type="molecule type" value="Genomic_DNA"/>
</dbReference>
<name>A0ABT7YTJ3_9ACTN</name>
<evidence type="ECO:0000256" key="1">
    <source>
        <dbReference type="SAM" id="MobiDB-lite"/>
    </source>
</evidence>
<evidence type="ECO:0000256" key="2">
    <source>
        <dbReference type="SAM" id="Phobius"/>
    </source>
</evidence>
<protein>
    <submittedName>
        <fullName evidence="3">Uncharacterized protein</fullName>
    </submittedName>
</protein>
<reference evidence="3" key="1">
    <citation type="submission" date="2023-06" db="EMBL/GenBank/DDBJ databases">
        <title>Gycomyces niveus sp.nov., a novel actinomycete isolated from soil in Shouguang.</title>
        <authorList>
            <person name="Yang X."/>
            <person name="Zhao J."/>
        </authorList>
    </citation>
    <scope>NUCLEOTIDE SEQUENCE</scope>
    <source>
        <strain evidence="3">NEAU C2</strain>
    </source>
</reference>
<dbReference type="RefSeq" id="WP_289958865.1">
    <property type="nucleotide sequence ID" value="NZ_JAUEMJ010000006.1"/>
</dbReference>
<feature type="region of interest" description="Disordered" evidence="1">
    <location>
        <begin position="103"/>
        <end position="152"/>
    </location>
</feature>
<keyword evidence="2" id="KW-0472">Membrane</keyword>
<keyword evidence="4" id="KW-1185">Reference proteome</keyword>
<organism evidence="3 4">
    <name type="scientific">Glycomyces tritici</name>
    <dbReference type="NCBI Taxonomy" id="2665176"/>
    <lineage>
        <taxon>Bacteria</taxon>
        <taxon>Bacillati</taxon>
        <taxon>Actinomycetota</taxon>
        <taxon>Actinomycetes</taxon>
        <taxon>Glycomycetales</taxon>
        <taxon>Glycomycetaceae</taxon>
        <taxon>Glycomyces</taxon>
    </lineage>
</organism>
<keyword evidence="2" id="KW-0812">Transmembrane</keyword>
<comment type="caution">
    <text evidence="3">The sequence shown here is derived from an EMBL/GenBank/DDBJ whole genome shotgun (WGS) entry which is preliminary data.</text>
</comment>
<accession>A0ABT7YTJ3</accession>
<evidence type="ECO:0000313" key="3">
    <source>
        <dbReference type="EMBL" id="MDN3241961.1"/>
    </source>
</evidence>
<sequence>MSPQRPNDAQSAEADVSRILWQASSGYGDLPEEVGDRLDRVLDSLPAADTLHAGGSAGTRETWADRWAERLRPKRVRYAIASAAAAVLVTVGGVATAIQFTTGANQDGGASSAEVLAEDQHDRNDEEGAPGAAESPLETEASQNESGEDEAGVSGLGEIATYASGSNHSQSTDLIAVMHELAAGSFTGEVPPELAELAAGGDFWDHCEEAIATHYPGLLVAVDFARYDSKPAIMVLVAGDDGDVAVALTPACADGVIEPLAEQP</sequence>
<feature type="transmembrane region" description="Helical" evidence="2">
    <location>
        <begin position="76"/>
        <end position="98"/>
    </location>
</feature>
<gene>
    <name evidence="3" type="ORF">QWI33_19720</name>
</gene>